<name>A0A8S1SSI0_PAROT</name>
<dbReference type="InterPro" id="IPR008422">
    <property type="entry name" value="KN_HD"/>
</dbReference>
<sequence>MTESQCQICIQFEAEDICILSEMLSQITTPISDHKIPIQMFPYIFKSLKFRKCLAQIFDTKYLEICEKCSHNRLQQVFLPLFSSAVTEYNETQITQQIEEGLDKLYDSIQEKQQKLKQSKEQFDKLASQLFNCEDDVEESNSLGEESSSNEEIKKNEDDDQQPIMQFNKNSNKNKFQKRSIDILKKWFLDHLDNPYPDNTEKQRLSKITGMHVRQIQNWFTNSRKRYLEPLKKKFEHGLMKDSDSQEEDSSKEQKKPLKTTQQQQQQQQQQIIQPQQLNIASQQLQQQQFQQQQQQFQQQQQQQQQQLQQQQLLQQQFQMQIPLQKKVKMEEGSQNKSSDPNNIKQEAKIGQFPSDLLQFQQPNQFQQFQQMQQIAQLQQLQWLNPLNQLNPPLQFQIPPQFLSQYYNFQDQSKTPPLNGIPQMHQVPLFQILPSLQQAGFQQFLQQGPGQPIQQQVQVPNMQAQLPQVSNIQALQAGFQQLNGQIQNPQNGILYPMYQQQMLNEQKK</sequence>
<dbReference type="PANTHER" id="PTHR11850">
    <property type="entry name" value="HOMEOBOX PROTEIN TRANSCRIPTION FACTORS"/>
    <property type="match status" value="1"/>
</dbReference>
<evidence type="ECO:0000256" key="5">
    <source>
        <dbReference type="SAM" id="Coils"/>
    </source>
</evidence>
<dbReference type="InterPro" id="IPR050224">
    <property type="entry name" value="TALE_homeobox"/>
</dbReference>
<organism evidence="8 9">
    <name type="scientific">Paramecium octaurelia</name>
    <dbReference type="NCBI Taxonomy" id="43137"/>
    <lineage>
        <taxon>Eukaryota</taxon>
        <taxon>Sar</taxon>
        <taxon>Alveolata</taxon>
        <taxon>Ciliophora</taxon>
        <taxon>Intramacronucleata</taxon>
        <taxon>Oligohymenophorea</taxon>
        <taxon>Peniculida</taxon>
        <taxon>Parameciidae</taxon>
        <taxon>Paramecium</taxon>
    </lineage>
</organism>
<gene>
    <name evidence="8" type="ORF">POCTA_138.1.T0160190</name>
</gene>
<protein>
    <recommendedName>
        <fullName evidence="7">Homeobox domain-containing protein</fullName>
    </recommendedName>
</protein>
<dbReference type="AlphaFoldDB" id="A0A8S1SSI0"/>
<evidence type="ECO:0000256" key="6">
    <source>
        <dbReference type="SAM" id="MobiDB-lite"/>
    </source>
</evidence>
<dbReference type="OrthoDB" id="10056939at2759"/>
<comment type="subcellular location">
    <subcellularLocation>
        <location evidence="4">Nucleus</location>
    </subcellularLocation>
</comment>
<proteinExistence type="predicted"/>
<keyword evidence="5" id="KW-0175">Coiled coil</keyword>
<dbReference type="GO" id="GO:0006355">
    <property type="term" value="P:regulation of DNA-templated transcription"/>
    <property type="evidence" value="ECO:0007669"/>
    <property type="project" value="InterPro"/>
</dbReference>
<evidence type="ECO:0000313" key="9">
    <source>
        <dbReference type="Proteomes" id="UP000683925"/>
    </source>
</evidence>
<feature type="coiled-coil region" evidence="5">
    <location>
        <begin position="283"/>
        <end position="314"/>
    </location>
</feature>
<dbReference type="Pfam" id="PF05920">
    <property type="entry name" value="Homeobox_KN"/>
    <property type="match status" value="1"/>
</dbReference>
<keyword evidence="1 4" id="KW-0238">DNA-binding</keyword>
<evidence type="ECO:0000256" key="4">
    <source>
        <dbReference type="PROSITE-ProRule" id="PRU00108"/>
    </source>
</evidence>
<evidence type="ECO:0000259" key="7">
    <source>
        <dbReference type="PROSITE" id="PS50071"/>
    </source>
</evidence>
<dbReference type="InterPro" id="IPR001356">
    <property type="entry name" value="HD"/>
</dbReference>
<evidence type="ECO:0000313" key="8">
    <source>
        <dbReference type="EMBL" id="CAD8144521.1"/>
    </source>
</evidence>
<dbReference type="OMA" id="DDQQPIM"/>
<feature type="coiled-coil region" evidence="5">
    <location>
        <begin position="102"/>
        <end position="129"/>
    </location>
</feature>
<dbReference type="PROSITE" id="PS50071">
    <property type="entry name" value="HOMEOBOX_2"/>
    <property type="match status" value="1"/>
</dbReference>
<reference evidence="8" key="1">
    <citation type="submission" date="2021-01" db="EMBL/GenBank/DDBJ databases">
        <authorList>
            <consortium name="Genoscope - CEA"/>
            <person name="William W."/>
        </authorList>
    </citation>
    <scope>NUCLEOTIDE SEQUENCE</scope>
</reference>
<feature type="domain" description="Homeobox" evidence="7">
    <location>
        <begin position="167"/>
        <end position="230"/>
    </location>
</feature>
<evidence type="ECO:0000256" key="1">
    <source>
        <dbReference type="ARBA" id="ARBA00023125"/>
    </source>
</evidence>
<feature type="compositionally biased region" description="Basic and acidic residues" evidence="6">
    <location>
        <begin position="238"/>
        <end position="256"/>
    </location>
</feature>
<keyword evidence="2 4" id="KW-0371">Homeobox</keyword>
<dbReference type="CDD" id="cd00086">
    <property type="entry name" value="homeodomain"/>
    <property type="match status" value="1"/>
</dbReference>
<dbReference type="Proteomes" id="UP000683925">
    <property type="component" value="Unassembled WGS sequence"/>
</dbReference>
<keyword evidence="9" id="KW-1185">Reference proteome</keyword>
<dbReference type="GO" id="GO:0003677">
    <property type="term" value="F:DNA binding"/>
    <property type="evidence" value="ECO:0007669"/>
    <property type="project" value="UniProtKB-UniRule"/>
</dbReference>
<feature type="region of interest" description="Disordered" evidence="6">
    <location>
        <begin position="238"/>
        <end position="267"/>
    </location>
</feature>
<feature type="region of interest" description="Disordered" evidence="6">
    <location>
        <begin position="139"/>
        <end position="172"/>
    </location>
</feature>
<comment type="caution">
    <text evidence="8">The sequence shown here is derived from an EMBL/GenBank/DDBJ whole genome shotgun (WGS) entry which is preliminary data.</text>
</comment>
<feature type="DNA-binding region" description="Homeobox" evidence="4">
    <location>
        <begin position="169"/>
        <end position="231"/>
    </location>
</feature>
<evidence type="ECO:0000256" key="2">
    <source>
        <dbReference type="ARBA" id="ARBA00023155"/>
    </source>
</evidence>
<dbReference type="EMBL" id="CAJJDP010000016">
    <property type="protein sequence ID" value="CAD8144521.1"/>
    <property type="molecule type" value="Genomic_DNA"/>
</dbReference>
<dbReference type="GO" id="GO:0005634">
    <property type="term" value="C:nucleus"/>
    <property type="evidence" value="ECO:0007669"/>
    <property type="project" value="UniProtKB-SubCell"/>
</dbReference>
<evidence type="ECO:0000256" key="3">
    <source>
        <dbReference type="ARBA" id="ARBA00023242"/>
    </source>
</evidence>
<accession>A0A8S1SSI0</accession>
<keyword evidence="3 4" id="KW-0539">Nucleus</keyword>
<dbReference type="SMART" id="SM00389">
    <property type="entry name" value="HOX"/>
    <property type="match status" value="1"/>
</dbReference>